<reference evidence="13 14" key="1">
    <citation type="submission" date="2024-08" db="EMBL/GenBank/DDBJ databases">
        <title>The draft genome of Apodemus speciosus.</title>
        <authorList>
            <person name="Nabeshima K."/>
            <person name="Suzuki S."/>
            <person name="Onuma M."/>
        </authorList>
    </citation>
    <scope>NUCLEOTIDE SEQUENCE [LARGE SCALE GENOMIC DNA]</scope>
    <source>
        <strain evidence="13">IB14-021</strain>
    </source>
</reference>
<evidence type="ECO:0000256" key="5">
    <source>
        <dbReference type="ARBA" id="ARBA00022658"/>
    </source>
</evidence>
<dbReference type="SMART" id="SM00326">
    <property type="entry name" value="SH3"/>
    <property type="match status" value="1"/>
</dbReference>
<comment type="caution">
    <text evidence="13">The sequence shown here is derived from an EMBL/GenBank/DDBJ whole genome shotgun (WGS) entry which is preliminary data.</text>
</comment>
<keyword evidence="2 7" id="KW-0728">SH3 domain</keyword>
<dbReference type="InterPro" id="IPR055251">
    <property type="entry name" value="SOS1_NGEF_PH"/>
</dbReference>
<dbReference type="Gene3D" id="2.30.29.30">
    <property type="entry name" value="Pleckstrin-homology domain (PH domain)/Phosphotyrosine-binding domain (PTB)"/>
    <property type="match status" value="1"/>
</dbReference>
<feature type="domain" description="SH3" evidence="9">
    <location>
        <begin position="1095"/>
        <end position="1156"/>
    </location>
</feature>
<dbReference type="Gene3D" id="1.20.900.10">
    <property type="entry name" value="Dbl homology (DH) domain"/>
    <property type="match status" value="1"/>
</dbReference>
<dbReference type="SUPFAM" id="SSF52087">
    <property type="entry name" value="CRAL/TRIO domain"/>
    <property type="match status" value="1"/>
</dbReference>
<dbReference type="PROSITE" id="PS50010">
    <property type="entry name" value="DH_2"/>
    <property type="match status" value="1"/>
</dbReference>
<dbReference type="CDD" id="cd00160">
    <property type="entry name" value="RhoGEF"/>
    <property type="match status" value="1"/>
</dbReference>
<dbReference type="SUPFAM" id="SSF50729">
    <property type="entry name" value="PH domain-like"/>
    <property type="match status" value="1"/>
</dbReference>
<evidence type="ECO:0000259" key="9">
    <source>
        <dbReference type="PROSITE" id="PS50002"/>
    </source>
</evidence>
<comment type="similarity">
    <text evidence="6">Belongs to the MCF2 family.</text>
</comment>
<dbReference type="SUPFAM" id="SSF50044">
    <property type="entry name" value="SH3-domain"/>
    <property type="match status" value="1"/>
</dbReference>
<feature type="compositionally biased region" description="Low complexity" evidence="8">
    <location>
        <begin position="606"/>
        <end position="620"/>
    </location>
</feature>
<evidence type="ECO:0000313" key="14">
    <source>
        <dbReference type="Proteomes" id="UP001623349"/>
    </source>
</evidence>
<dbReference type="InterPro" id="IPR011993">
    <property type="entry name" value="PH-like_dom_sf"/>
</dbReference>
<dbReference type="PANTHER" id="PTHR22826:SF115">
    <property type="entry name" value="GUANINE NUCLEOTIDE EXCHANGE FACTOR DBS"/>
    <property type="match status" value="1"/>
</dbReference>
<dbReference type="EMBL" id="BAAFST010000008">
    <property type="protein sequence ID" value="GAB1292991.1"/>
    <property type="molecule type" value="Genomic_DNA"/>
</dbReference>
<dbReference type="InterPro" id="IPR000219">
    <property type="entry name" value="DH_dom"/>
</dbReference>
<dbReference type="PROSITE" id="PS50002">
    <property type="entry name" value="SH3"/>
    <property type="match status" value="1"/>
</dbReference>
<dbReference type="SMART" id="SM00516">
    <property type="entry name" value="SEC14"/>
    <property type="match status" value="1"/>
</dbReference>
<feature type="region of interest" description="Disordered" evidence="8">
    <location>
        <begin position="956"/>
        <end position="1098"/>
    </location>
</feature>
<dbReference type="Pfam" id="PF00621">
    <property type="entry name" value="RhoGEF"/>
    <property type="match status" value="1"/>
</dbReference>
<keyword evidence="5" id="KW-0344">Guanine-nucleotide releasing factor</keyword>
<feature type="domain" description="CRAL-TRIO" evidence="12">
    <location>
        <begin position="52"/>
        <end position="247"/>
    </location>
</feature>
<evidence type="ECO:0000259" key="12">
    <source>
        <dbReference type="PROSITE" id="PS50191"/>
    </source>
</evidence>
<dbReference type="CDD" id="cd11857">
    <property type="entry name" value="SH3_DBS"/>
    <property type="match status" value="1"/>
</dbReference>
<dbReference type="PROSITE" id="PS50191">
    <property type="entry name" value="CRAL_TRIO"/>
    <property type="match status" value="1"/>
</dbReference>
<sequence>MSDCWCFIFCKERIRSNPPAPQHDGSSGEDAEHQVDVSDGIRLVPDKAEATAAAASDEIMHQDIVPLCAADIQEQLKKRFAYLSGGRGQDGSPVITFPDYPAFSEIPDKEFQNVMTYLTSIPSLQDAGIGFILVIDRRQDKWTSVKASVLRIAGGDVTRASWSSCRAEGTCKHLLQASFPANLQLVLVLRPTGFFQRTLSDIAFKFNRDEFKMKVPVMMLGSVPELHGYIDKSQLTEDLGGTLDYCHSRWLCHRTAIESFALMVKQTAQMLQAFGTELAETELPNDVQSTSLVLGAHTEKKAKVKEDLQLALKEGNSILESLREPLAESTAHSVNQDQLDNQATVQRLLAQLNETEAAFDEFWAKHQQKLEQCLQLRHFEQGFREVKSTLDSMSQKIAAFTDVGNSLAHVQHLLKDLTTFEEKSSVAVDKARALSLEGQQLIENRHYAVDSIHPKCEELQHLCDHFASEVTRRRGLLSKSLELHSLLETSMKWSDEGIFLLASQPVDKCQSQDGAEAALQEIEKFLETGAENKIQELNKIYKEYECILNQDLLEHVQKVFQKQESTEEMFHRRQASLKKLAAKQTRPVQPVAPRPEALTKSPSPSPGSWRSSENSSSEGSALRRGPYRRAKSEMSEPRQGRAGPTGEEEESLAVLRRHVMNELLDTERAYVEELLCVLEGYAAEMDKPLMAHLISTGLQNKKNILFGNMEEIYHFHNRMEEFQIYEKYCQNKPRSESLWRQCSDCPFFQECQKKLDHKLSLDSYLLKPVQRITKYQLLLKEMLKYSKHCEGAEDLQEALSSILGILKAVNDSMHLIAITGYDGNLGDLGKLLMQGSFSVWTDHKKGHTKVKELARFKPMQRHLFLHEKAVLFCKKREENGEGYEKAPSYSYKQSLNMTAVGITENVKGDSKKFEIWYNAREEVYIIQAPTPEIKAAWVNEIRKVLTSQLQACREASQHRALEQSHSLPLPTPSSTSPTKGSTRSAKKLEDRKTDPLSLEGCVSSSLPKPPEKGKDDAGLANLKGQKASPTSPDKKAKRHEVKSDPTPFGLRVSSSWSKTSHSLEAPEEDGGWSSAEELINSSDAEEDGGVGPKKLVPGKYTVVMDDEKGGPETLAMRSGDMVEVVEEGAEGLWYVRDLTSSKEGWVPASSLSTLLGKSSSAQCLSSSDSSPGSALQG</sequence>
<organism evidence="13 14">
    <name type="scientific">Apodemus speciosus</name>
    <name type="common">Large Japanese field mouse</name>
    <dbReference type="NCBI Taxonomy" id="105296"/>
    <lineage>
        <taxon>Eukaryota</taxon>
        <taxon>Metazoa</taxon>
        <taxon>Chordata</taxon>
        <taxon>Craniata</taxon>
        <taxon>Vertebrata</taxon>
        <taxon>Euteleostomi</taxon>
        <taxon>Mammalia</taxon>
        <taxon>Eutheria</taxon>
        <taxon>Euarchontoglires</taxon>
        <taxon>Glires</taxon>
        <taxon>Rodentia</taxon>
        <taxon>Myomorpha</taxon>
        <taxon>Muroidea</taxon>
        <taxon>Muridae</taxon>
        <taxon>Murinae</taxon>
        <taxon>Apodemus</taxon>
    </lineage>
</organism>
<dbReference type="InterPro" id="IPR002017">
    <property type="entry name" value="Spectrin_repeat"/>
</dbReference>
<evidence type="ECO:0000256" key="6">
    <source>
        <dbReference type="ARBA" id="ARBA00049987"/>
    </source>
</evidence>
<feature type="region of interest" description="Disordered" evidence="8">
    <location>
        <begin position="578"/>
        <end position="650"/>
    </location>
</feature>
<dbReference type="InterPro" id="IPR036028">
    <property type="entry name" value="SH3-like_dom_sf"/>
</dbReference>
<dbReference type="SUPFAM" id="SSF48065">
    <property type="entry name" value="DBL homology domain (DH-domain)"/>
    <property type="match status" value="1"/>
</dbReference>
<dbReference type="Gene3D" id="2.30.30.40">
    <property type="entry name" value="SH3 Domains"/>
    <property type="match status" value="1"/>
</dbReference>
<dbReference type="Pfam" id="PF23289">
    <property type="entry name" value="Spectrin_5"/>
    <property type="match status" value="1"/>
</dbReference>
<dbReference type="InterPro" id="IPR001452">
    <property type="entry name" value="SH3_domain"/>
</dbReference>
<dbReference type="InterPro" id="IPR051336">
    <property type="entry name" value="RhoGEF_Guanine_NuclExch_SF"/>
</dbReference>
<dbReference type="Gene3D" id="1.20.58.60">
    <property type="match status" value="1"/>
</dbReference>
<comment type="subcellular location">
    <subcellularLocation>
        <location evidence="1">Cytoplasm</location>
    </subcellularLocation>
</comment>
<dbReference type="InterPro" id="IPR001251">
    <property type="entry name" value="CRAL-TRIO_dom"/>
</dbReference>
<dbReference type="SUPFAM" id="SSF46966">
    <property type="entry name" value="Spectrin repeat"/>
    <property type="match status" value="1"/>
</dbReference>
<dbReference type="CDD" id="cd00170">
    <property type="entry name" value="SEC14"/>
    <property type="match status" value="1"/>
</dbReference>
<dbReference type="SMART" id="SM00150">
    <property type="entry name" value="SPEC"/>
    <property type="match status" value="1"/>
</dbReference>
<protein>
    <submittedName>
        <fullName evidence="13">Guanine nucleotide exchange factor DBS</fullName>
    </submittedName>
</protein>
<dbReference type="PANTHER" id="PTHR22826">
    <property type="entry name" value="RHO GUANINE EXCHANGE FACTOR-RELATED"/>
    <property type="match status" value="1"/>
</dbReference>
<dbReference type="InterPro" id="IPR035534">
    <property type="entry name" value="DBS_PH"/>
</dbReference>
<dbReference type="InterPro" id="IPR056466">
    <property type="entry name" value="Spectrin_DBS"/>
</dbReference>
<evidence type="ECO:0000256" key="4">
    <source>
        <dbReference type="ARBA" id="ARBA00022553"/>
    </source>
</evidence>
<dbReference type="InterPro" id="IPR018159">
    <property type="entry name" value="Spectrin/alpha-actinin"/>
</dbReference>
<dbReference type="InterPro" id="IPR035899">
    <property type="entry name" value="DBL_dom_sf"/>
</dbReference>
<dbReference type="Pfam" id="PF00435">
    <property type="entry name" value="Spectrin"/>
    <property type="match status" value="1"/>
</dbReference>
<dbReference type="PROSITE" id="PS00741">
    <property type="entry name" value="DH_1"/>
    <property type="match status" value="1"/>
</dbReference>
<dbReference type="InterPro" id="IPR001849">
    <property type="entry name" value="PH_domain"/>
</dbReference>
<feature type="domain" description="PH" evidence="10">
    <location>
        <begin position="830"/>
        <end position="946"/>
    </location>
</feature>
<evidence type="ECO:0000313" key="13">
    <source>
        <dbReference type="EMBL" id="GAB1292991.1"/>
    </source>
</evidence>
<evidence type="ECO:0000256" key="7">
    <source>
        <dbReference type="PROSITE-ProRule" id="PRU00192"/>
    </source>
</evidence>
<keyword evidence="14" id="KW-1185">Reference proteome</keyword>
<dbReference type="SMART" id="SM00233">
    <property type="entry name" value="PH"/>
    <property type="match status" value="1"/>
</dbReference>
<keyword evidence="3" id="KW-0963">Cytoplasm</keyword>
<evidence type="ECO:0000256" key="8">
    <source>
        <dbReference type="SAM" id="MobiDB-lite"/>
    </source>
</evidence>
<evidence type="ECO:0000259" key="11">
    <source>
        <dbReference type="PROSITE" id="PS50010"/>
    </source>
</evidence>
<dbReference type="InterPro" id="IPR036865">
    <property type="entry name" value="CRAL-TRIO_dom_sf"/>
</dbReference>
<evidence type="ECO:0000256" key="2">
    <source>
        <dbReference type="ARBA" id="ARBA00022443"/>
    </source>
</evidence>
<evidence type="ECO:0000259" key="10">
    <source>
        <dbReference type="PROSITE" id="PS50003"/>
    </source>
</evidence>
<dbReference type="Proteomes" id="UP001623349">
    <property type="component" value="Unassembled WGS sequence"/>
</dbReference>
<dbReference type="CDD" id="cd00176">
    <property type="entry name" value="SPEC"/>
    <property type="match status" value="1"/>
</dbReference>
<name>A0ABQ0F1P8_APOSI</name>
<dbReference type="PROSITE" id="PS50003">
    <property type="entry name" value="PH_DOMAIN"/>
    <property type="match status" value="1"/>
</dbReference>
<proteinExistence type="inferred from homology"/>
<feature type="compositionally biased region" description="Low complexity" evidence="8">
    <location>
        <begin position="964"/>
        <end position="983"/>
    </location>
</feature>
<evidence type="ECO:0000256" key="1">
    <source>
        <dbReference type="ARBA" id="ARBA00004496"/>
    </source>
</evidence>
<accession>A0ABQ0F1P8</accession>
<evidence type="ECO:0000256" key="3">
    <source>
        <dbReference type="ARBA" id="ARBA00022490"/>
    </source>
</evidence>
<gene>
    <name evidence="13" type="ORF">APTSU1_000822200</name>
</gene>
<feature type="compositionally biased region" description="Basic and acidic residues" evidence="8">
    <location>
        <begin position="630"/>
        <end position="639"/>
    </location>
</feature>
<dbReference type="CDD" id="cd01227">
    <property type="entry name" value="PH_Dbs"/>
    <property type="match status" value="1"/>
</dbReference>
<dbReference type="InterPro" id="IPR001331">
    <property type="entry name" value="GDS_CDC24_CS"/>
</dbReference>
<dbReference type="Pfam" id="PF22697">
    <property type="entry name" value="SOS1_NGEF_PH"/>
    <property type="match status" value="1"/>
</dbReference>
<dbReference type="SMART" id="SM00325">
    <property type="entry name" value="RhoGEF"/>
    <property type="match status" value="1"/>
</dbReference>
<dbReference type="Pfam" id="PF13716">
    <property type="entry name" value="CRAL_TRIO_2"/>
    <property type="match status" value="1"/>
</dbReference>
<dbReference type="InterPro" id="IPR035532">
    <property type="entry name" value="DBS_SH3"/>
</dbReference>
<feature type="domain" description="DH" evidence="11">
    <location>
        <begin position="655"/>
        <end position="812"/>
    </location>
</feature>
<keyword evidence="4" id="KW-0597">Phosphoprotein</keyword>
<feature type="compositionally biased region" description="Polar residues" evidence="8">
    <location>
        <begin position="1052"/>
        <end position="1062"/>
    </location>
</feature>